<evidence type="ECO:0000313" key="1">
    <source>
        <dbReference type="EMBL" id="NED99646.1"/>
    </source>
</evidence>
<dbReference type="Proteomes" id="UP000475214">
    <property type="component" value="Unassembled WGS sequence"/>
</dbReference>
<proteinExistence type="predicted"/>
<evidence type="ECO:0000313" key="2">
    <source>
        <dbReference type="Proteomes" id="UP000475214"/>
    </source>
</evidence>
<protein>
    <submittedName>
        <fullName evidence="1">Uncharacterized protein</fullName>
    </submittedName>
</protein>
<dbReference type="EMBL" id="JAAGOA010000003">
    <property type="protein sequence ID" value="NED99646.1"/>
    <property type="molecule type" value="Genomic_DNA"/>
</dbReference>
<name>A0A6L9S3N1_9ACTN</name>
<reference evidence="1 2" key="1">
    <citation type="submission" date="2020-02" db="EMBL/GenBank/DDBJ databases">
        <authorList>
            <person name="Li X.-J."/>
            <person name="Han X.-M."/>
        </authorList>
    </citation>
    <scope>NUCLEOTIDE SEQUENCE [LARGE SCALE GENOMIC DNA]</scope>
    <source>
        <strain evidence="1 2">CCTCC AB 2017055</strain>
    </source>
</reference>
<organism evidence="1 2">
    <name type="scientific">Phytoactinopolyspora halotolerans</name>
    <dbReference type="NCBI Taxonomy" id="1981512"/>
    <lineage>
        <taxon>Bacteria</taxon>
        <taxon>Bacillati</taxon>
        <taxon>Actinomycetota</taxon>
        <taxon>Actinomycetes</taxon>
        <taxon>Jiangellales</taxon>
        <taxon>Jiangellaceae</taxon>
        <taxon>Phytoactinopolyspora</taxon>
    </lineage>
</organism>
<accession>A0A6L9S3N1</accession>
<gene>
    <name evidence="1" type="ORF">G1H10_05645</name>
</gene>
<sequence>MAHGGGNSTLPSPNPNAVLLAGPCGSSYSHTGHYAIKASGTTIGHLDVYWSSSAKRNCLVTNHSGPSYGVRAYTEARIRPSGYSWPSCPSSTGCDGGFYSYYAGPVYTPRGVDMSNRCIDITGTVDWSSRTLTRVHCG</sequence>
<dbReference type="AlphaFoldDB" id="A0A6L9S3N1"/>
<keyword evidence="2" id="KW-1185">Reference proteome</keyword>
<comment type="caution">
    <text evidence="1">The sequence shown here is derived from an EMBL/GenBank/DDBJ whole genome shotgun (WGS) entry which is preliminary data.</text>
</comment>
<dbReference type="RefSeq" id="WP_163733930.1">
    <property type="nucleotide sequence ID" value="NZ_JAAGOA010000003.1"/>
</dbReference>